<proteinExistence type="predicted"/>
<evidence type="ECO:0000313" key="2">
    <source>
        <dbReference type="Proteomes" id="UP000028782"/>
    </source>
</evidence>
<dbReference type="KEGG" id="ctes:O987_24020"/>
<dbReference type="Proteomes" id="UP000028782">
    <property type="component" value="Chromosome"/>
</dbReference>
<dbReference type="AlphaFoldDB" id="A0A076PVZ2"/>
<evidence type="ECO:0000313" key="1">
    <source>
        <dbReference type="EMBL" id="AIJ48881.1"/>
    </source>
</evidence>
<dbReference type="RefSeq" id="WP_043375045.1">
    <property type="nucleotide sequence ID" value="NZ_CP006704.1"/>
</dbReference>
<protein>
    <submittedName>
        <fullName evidence="1">Uncharacterized protein</fullName>
    </submittedName>
</protein>
<reference evidence="1 2" key="1">
    <citation type="journal article" date="2014" name="Genome Announc.">
        <title>Complete Genome Sequence of Polychlorinated Biphenyl Degrader Comamonas testosteroni TK102 (NBRC 109938).</title>
        <authorList>
            <person name="Fukuda K."/>
            <person name="Hosoyama A."/>
            <person name="Tsuchikane K."/>
            <person name="Ohji S."/>
            <person name="Yamazoe A."/>
            <person name="Fujita N."/>
            <person name="Shintani M."/>
            <person name="Kimbara K."/>
        </authorList>
    </citation>
    <scope>NUCLEOTIDE SEQUENCE [LARGE SCALE GENOMIC DNA]</scope>
    <source>
        <strain evidence="1">TK102</strain>
    </source>
</reference>
<name>A0A076PVZ2_COMTE</name>
<dbReference type="EMBL" id="CP006704">
    <property type="protein sequence ID" value="AIJ48881.1"/>
    <property type="molecule type" value="Genomic_DNA"/>
</dbReference>
<accession>A0A076PVZ2</accession>
<dbReference type="HOGENOM" id="CLU_1537468_0_0_4"/>
<gene>
    <name evidence="1" type="ORF">O987_24020</name>
</gene>
<organism evidence="1 2">
    <name type="scientific">Comamonas testosteroni TK102</name>
    <dbReference type="NCBI Taxonomy" id="1392005"/>
    <lineage>
        <taxon>Bacteria</taxon>
        <taxon>Pseudomonadati</taxon>
        <taxon>Pseudomonadota</taxon>
        <taxon>Betaproteobacteria</taxon>
        <taxon>Burkholderiales</taxon>
        <taxon>Comamonadaceae</taxon>
        <taxon>Comamonas</taxon>
    </lineage>
</organism>
<sequence>MTLAEQTTYISDFAPLPVAPAPTGVATRILLGYKVSYMHAAATQVLKKKFSTPFAEQQTQEVNTMAKTVFTPNIAKKFGITKDIDRFADELGVEYLFVSDEAVRTGSATAAGQFNADKPAAIAALFPEDAGTLQLAEFREKVADVLRRFNIAFTPRVVDICALPDEILVTCVHH</sequence>